<sequence length="289" mass="31555">MVAALLLPSLRPVAPQGRAWVLAVEAEDRSFWRAADIFQVGPRVSTREVVNVLGRFEAHREWNDGGGAAALEQPRFARMSRAELLRDREWVALQNDDDPRRTPQRRSMLRSRGQAERVWFVENVPKLRFRDARLAASVGATVSQLNSEPVSEAALETVFDAITLSKSSIVGKERADETRKSYQRSDGSFDSTAFAADLSTARSNIIVAALVFPGSIVIFQALLVWRLATPDNIKAGSEVAGMAWSRLQVEWGESGPVALVLPVATAAVLKFGPSSRIGKPLGGGRPPNV</sequence>
<accession>A0AB34JC95</accession>
<comment type="caution">
    <text evidence="2">The sequence shown here is derived from an EMBL/GenBank/DDBJ whole genome shotgun (WGS) entry which is preliminary data.</text>
</comment>
<dbReference type="EMBL" id="JBGBPQ010000009">
    <property type="protein sequence ID" value="KAL1519349.1"/>
    <property type="molecule type" value="Genomic_DNA"/>
</dbReference>
<gene>
    <name evidence="2" type="ORF">AB1Y20_022875</name>
</gene>
<keyword evidence="1" id="KW-0812">Transmembrane</keyword>
<evidence type="ECO:0000313" key="2">
    <source>
        <dbReference type="EMBL" id="KAL1519349.1"/>
    </source>
</evidence>
<evidence type="ECO:0000256" key="1">
    <source>
        <dbReference type="SAM" id="Phobius"/>
    </source>
</evidence>
<organism evidence="2 3">
    <name type="scientific">Prymnesium parvum</name>
    <name type="common">Toxic golden alga</name>
    <dbReference type="NCBI Taxonomy" id="97485"/>
    <lineage>
        <taxon>Eukaryota</taxon>
        <taxon>Haptista</taxon>
        <taxon>Haptophyta</taxon>
        <taxon>Prymnesiophyceae</taxon>
        <taxon>Prymnesiales</taxon>
        <taxon>Prymnesiaceae</taxon>
        <taxon>Prymnesium</taxon>
    </lineage>
</organism>
<protein>
    <submittedName>
        <fullName evidence="2">Uncharacterized protein</fullName>
    </submittedName>
</protein>
<name>A0AB34JC95_PRYPA</name>
<feature type="transmembrane region" description="Helical" evidence="1">
    <location>
        <begin position="205"/>
        <end position="225"/>
    </location>
</feature>
<keyword evidence="1" id="KW-1133">Transmembrane helix</keyword>
<reference evidence="2 3" key="1">
    <citation type="journal article" date="2024" name="Science">
        <title>Giant polyketide synthase enzymes in the biosynthesis of giant marine polyether toxins.</title>
        <authorList>
            <person name="Fallon T.R."/>
            <person name="Shende V.V."/>
            <person name="Wierzbicki I.H."/>
            <person name="Pendleton A.L."/>
            <person name="Watervoot N.F."/>
            <person name="Auber R.P."/>
            <person name="Gonzalez D.J."/>
            <person name="Wisecaver J.H."/>
            <person name="Moore B.S."/>
        </authorList>
    </citation>
    <scope>NUCLEOTIDE SEQUENCE [LARGE SCALE GENOMIC DNA]</scope>
    <source>
        <strain evidence="2 3">12B1</strain>
    </source>
</reference>
<dbReference type="AlphaFoldDB" id="A0AB34JC95"/>
<proteinExistence type="predicted"/>
<evidence type="ECO:0000313" key="3">
    <source>
        <dbReference type="Proteomes" id="UP001515480"/>
    </source>
</evidence>
<keyword evidence="1" id="KW-0472">Membrane</keyword>
<keyword evidence="3" id="KW-1185">Reference proteome</keyword>
<dbReference type="Proteomes" id="UP001515480">
    <property type="component" value="Unassembled WGS sequence"/>
</dbReference>